<dbReference type="PROSITE" id="PS51007">
    <property type="entry name" value="CYTC"/>
    <property type="match status" value="2"/>
</dbReference>
<keyword evidence="17" id="KW-1185">Reference proteome</keyword>
<dbReference type="InterPro" id="IPR026259">
    <property type="entry name" value="MauG/Cytc_peroxidase"/>
</dbReference>
<dbReference type="STRING" id="1069081.SAMN05660197_1031"/>
<dbReference type="GO" id="GO:0004130">
    <property type="term" value="F:cytochrome-c peroxidase activity"/>
    <property type="evidence" value="ECO:0007669"/>
    <property type="project" value="TreeGrafter"/>
</dbReference>
<comment type="subcellular location">
    <subcellularLocation>
        <location evidence="1">Periplasm</location>
    </subcellularLocation>
</comment>
<evidence type="ECO:0000256" key="12">
    <source>
        <dbReference type="ARBA" id="ARBA00073576"/>
    </source>
</evidence>
<evidence type="ECO:0000256" key="6">
    <source>
        <dbReference type="ARBA" id="ARBA00022729"/>
    </source>
</evidence>
<dbReference type="Proteomes" id="UP000192602">
    <property type="component" value="Unassembled WGS sequence"/>
</dbReference>
<name>A0A1W1WSP2_9BACT</name>
<feature type="binding site" description="covalent" evidence="13">
    <location>
        <position position="245"/>
    </location>
    <ligand>
        <name>heme c</name>
        <dbReference type="ChEBI" id="CHEBI:61717"/>
        <label>2</label>
    </ligand>
</feature>
<evidence type="ECO:0000256" key="3">
    <source>
        <dbReference type="ARBA" id="ARBA00022448"/>
    </source>
</evidence>
<evidence type="ECO:0000256" key="14">
    <source>
        <dbReference type="PIRSR" id="PIRSR000294-2"/>
    </source>
</evidence>
<evidence type="ECO:0000256" key="11">
    <source>
        <dbReference type="ARBA" id="ARBA00058991"/>
    </source>
</evidence>
<dbReference type="SUPFAM" id="SSF46626">
    <property type="entry name" value="Cytochrome c"/>
    <property type="match status" value="2"/>
</dbReference>
<dbReference type="RefSeq" id="WP_084275465.1">
    <property type="nucleotide sequence ID" value="NZ_AP026671.1"/>
</dbReference>
<comment type="PTM">
    <text evidence="13">Binds 2 heme groups per subunit.</text>
</comment>
<feature type="binding site" description="covalent" evidence="13">
    <location>
        <position position="242"/>
    </location>
    <ligand>
        <name>heme c</name>
        <dbReference type="ChEBI" id="CHEBI:61717"/>
        <label>2</label>
    </ligand>
</feature>
<evidence type="ECO:0000256" key="2">
    <source>
        <dbReference type="ARBA" id="ARBA00004856"/>
    </source>
</evidence>
<dbReference type="GO" id="GO:0046872">
    <property type="term" value="F:metal ion binding"/>
    <property type="evidence" value="ECO:0007669"/>
    <property type="project" value="UniProtKB-KW"/>
</dbReference>
<dbReference type="Pfam" id="PF03150">
    <property type="entry name" value="CCP_MauG"/>
    <property type="match status" value="1"/>
</dbReference>
<keyword evidence="9" id="KW-0560">Oxidoreductase</keyword>
<feature type="binding site" description="axial binding residue" evidence="14">
    <location>
        <position position="246"/>
    </location>
    <ligand>
        <name>heme c</name>
        <dbReference type="ChEBI" id="CHEBI:61717"/>
        <label>2</label>
    </ligand>
    <ligandPart>
        <name>Fe</name>
        <dbReference type="ChEBI" id="CHEBI:18248"/>
    </ligandPart>
</feature>
<feature type="binding site" description="covalent" evidence="13">
    <location>
        <position position="97"/>
    </location>
    <ligand>
        <name>heme c</name>
        <dbReference type="ChEBI" id="CHEBI:61717"/>
        <label>1</label>
    </ligand>
</feature>
<feature type="domain" description="Cytochrome c" evidence="15">
    <location>
        <begin position="75"/>
        <end position="181"/>
    </location>
</feature>
<dbReference type="InterPro" id="IPR004852">
    <property type="entry name" value="Di-haem_cyt_c_peroxidsae"/>
</dbReference>
<evidence type="ECO:0000256" key="4">
    <source>
        <dbReference type="ARBA" id="ARBA00022617"/>
    </source>
</evidence>
<evidence type="ECO:0000256" key="7">
    <source>
        <dbReference type="ARBA" id="ARBA00022764"/>
    </source>
</evidence>
<feature type="binding site" description="axial binding residue" evidence="14">
    <location>
        <position position="101"/>
    </location>
    <ligand>
        <name>heme c</name>
        <dbReference type="ChEBI" id="CHEBI:61717"/>
        <label>1</label>
    </ligand>
    <ligandPart>
        <name>Fe</name>
        <dbReference type="ChEBI" id="CHEBI:18248"/>
    </ligandPart>
</feature>
<feature type="binding site" description="covalent" evidence="13">
    <location>
        <position position="100"/>
    </location>
    <ligand>
        <name>heme c</name>
        <dbReference type="ChEBI" id="CHEBI:61717"/>
        <label>1</label>
    </ligand>
</feature>
<dbReference type="Gene3D" id="1.10.760.10">
    <property type="entry name" value="Cytochrome c-like domain"/>
    <property type="match status" value="2"/>
</dbReference>
<organism evidence="16 17">
    <name type="scientific">Nitratiruptor tergarcus DSM 16512</name>
    <dbReference type="NCBI Taxonomy" id="1069081"/>
    <lineage>
        <taxon>Bacteria</taxon>
        <taxon>Pseudomonadati</taxon>
        <taxon>Campylobacterota</taxon>
        <taxon>Epsilonproteobacteria</taxon>
        <taxon>Nautiliales</taxon>
        <taxon>Nitratiruptoraceae</taxon>
        <taxon>Nitratiruptor</taxon>
    </lineage>
</organism>
<comment type="pathway">
    <text evidence="2">One-carbon metabolism; methylamine degradation.</text>
</comment>
<dbReference type="GO" id="GO:0009055">
    <property type="term" value="F:electron transfer activity"/>
    <property type="evidence" value="ECO:0007669"/>
    <property type="project" value="InterPro"/>
</dbReference>
<dbReference type="OrthoDB" id="9805202at2"/>
<keyword evidence="4 13" id="KW-0349">Heme</keyword>
<keyword evidence="16" id="KW-0575">Peroxidase</keyword>
<dbReference type="GO" id="GO:0042597">
    <property type="term" value="C:periplasmic space"/>
    <property type="evidence" value="ECO:0007669"/>
    <property type="project" value="UniProtKB-SubCell"/>
</dbReference>
<reference evidence="17" key="1">
    <citation type="submission" date="2017-04" db="EMBL/GenBank/DDBJ databases">
        <authorList>
            <person name="Varghese N."/>
            <person name="Submissions S."/>
        </authorList>
    </citation>
    <scope>NUCLEOTIDE SEQUENCE [LARGE SCALE GENOMIC DNA]</scope>
    <source>
        <strain evidence="17">DSM 16512</strain>
    </source>
</reference>
<feature type="domain" description="Cytochrome c" evidence="15">
    <location>
        <begin position="228"/>
        <end position="367"/>
    </location>
</feature>
<proteinExistence type="predicted"/>
<dbReference type="InterPro" id="IPR036909">
    <property type="entry name" value="Cyt_c-like_dom_sf"/>
</dbReference>
<keyword evidence="6" id="KW-0732">Signal</keyword>
<accession>A0A1W1WSP2</accession>
<evidence type="ECO:0000313" key="16">
    <source>
        <dbReference type="EMBL" id="SMC09225.1"/>
    </source>
</evidence>
<sequence length="375" mass="42921">MKKVLIFIVLPLFIFSTPYIVGKMSTYIILKTSSQEISPQQLRKQAIAAGFRSNPKNFNDLMKLLDTPSNRLTKEKILLGKMLFFDPSLSRDGTISCASCHNLDSGGDDNRPTAIGYKNRKNPHHLNSPTVLNAALQKFQFWDGRAKSVEEQAKGPLQAPFEMAMTPKEVVERVRQNPSYRKMFKEVFGDETITFDRVTKAIGAYERTLLTRGRFDDFLDGNLSALNPKEQKGLKLFISIGCKACHMGRSIGGKIIQKFPIIERHTPIYPVFGFHEGKYYFKELRFDTNISYEPYPFPNFGHYYGKNSARYFKVPILRNITKTAPYFHNGAVKDLKEAIRIMGKYQRDLKLNENQIDAIEAFFHTLEGKIVDYGI</sequence>
<evidence type="ECO:0000256" key="8">
    <source>
        <dbReference type="ARBA" id="ARBA00022982"/>
    </source>
</evidence>
<dbReference type="GO" id="GO:0020037">
    <property type="term" value="F:heme binding"/>
    <property type="evidence" value="ECO:0007669"/>
    <property type="project" value="InterPro"/>
</dbReference>
<evidence type="ECO:0000256" key="13">
    <source>
        <dbReference type="PIRSR" id="PIRSR000294-1"/>
    </source>
</evidence>
<comment type="cofactor">
    <cofactor evidence="13">
        <name>heme</name>
        <dbReference type="ChEBI" id="CHEBI:30413"/>
    </cofactor>
    <text evidence="13">Binds 2 heme groups.</text>
</comment>
<gene>
    <name evidence="16" type="ORF">SAMN05660197_1031</name>
</gene>
<dbReference type="FunFam" id="1.10.760.10:FF:000019">
    <property type="entry name" value="Di-heme cytochrome C peroxidase"/>
    <property type="match status" value="1"/>
</dbReference>
<keyword evidence="8" id="KW-0249">Electron transport</keyword>
<feature type="binding site" description="axial binding residue" evidence="14">
    <location>
        <position position="342"/>
    </location>
    <ligand>
        <name>heme c</name>
        <dbReference type="ChEBI" id="CHEBI:61717"/>
        <label>2</label>
    </ligand>
    <ligandPart>
        <name>Fe</name>
        <dbReference type="ChEBI" id="CHEBI:18248"/>
    </ligandPart>
</feature>
<dbReference type="EMBL" id="FWWZ01000001">
    <property type="protein sequence ID" value="SMC09225.1"/>
    <property type="molecule type" value="Genomic_DNA"/>
</dbReference>
<evidence type="ECO:0000256" key="10">
    <source>
        <dbReference type="ARBA" id="ARBA00023004"/>
    </source>
</evidence>
<evidence type="ECO:0000313" key="17">
    <source>
        <dbReference type="Proteomes" id="UP000192602"/>
    </source>
</evidence>
<dbReference type="InterPro" id="IPR051395">
    <property type="entry name" value="Cytochrome_c_Peroxidase/MauG"/>
</dbReference>
<evidence type="ECO:0000256" key="1">
    <source>
        <dbReference type="ARBA" id="ARBA00004418"/>
    </source>
</evidence>
<keyword evidence="7" id="KW-0574">Periplasm</keyword>
<evidence type="ECO:0000259" key="15">
    <source>
        <dbReference type="PROSITE" id="PS51007"/>
    </source>
</evidence>
<evidence type="ECO:0000256" key="9">
    <source>
        <dbReference type="ARBA" id="ARBA00023002"/>
    </source>
</evidence>
<dbReference type="PIRSF" id="PIRSF000294">
    <property type="entry name" value="Cytochrome-c_peroxidase"/>
    <property type="match status" value="1"/>
</dbReference>
<dbReference type="AlphaFoldDB" id="A0A1W1WSP2"/>
<comment type="function">
    <text evidence="11">Involved in methylamine metabolism. Essential for the maturation of the beta subunit of MADH, presumably via a step in the biosynthesis of tryptophan tryptophylquinone (TTQ), the cofactor of MADH.</text>
</comment>
<keyword evidence="5 14" id="KW-0479">Metal-binding</keyword>
<keyword evidence="10 14" id="KW-0408">Iron</keyword>
<protein>
    <recommendedName>
        <fullName evidence="12">Methylamine utilization protein MauG</fullName>
    </recommendedName>
</protein>
<dbReference type="PANTHER" id="PTHR30600:SF7">
    <property type="entry name" value="CYTOCHROME C PEROXIDASE-RELATED"/>
    <property type="match status" value="1"/>
</dbReference>
<dbReference type="InterPro" id="IPR009056">
    <property type="entry name" value="Cyt_c-like_dom"/>
</dbReference>
<dbReference type="PANTHER" id="PTHR30600">
    <property type="entry name" value="CYTOCHROME C PEROXIDASE-RELATED"/>
    <property type="match status" value="1"/>
</dbReference>
<keyword evidence="3" id="KW-0813">Transport</keyword>
<evidence type="ECO:0000256" key="5">
    <source>
        <dbReference type="ARBA" id="ARBA00022723"/>
    </source>
</evidence>